<evidence type="ECO:0000259" key="10">
    <source>
        <dbReference type="Pfam" id="PF21088"/>
    </source>
</evidence>
<feature type="domain" description="Mechanosensitive ion channel MscS C-terminal" evidence="9">
    <location>
        <begin position="192"/>
        <end position="276"/>
    </location>
</feature>
<feature type="transmembrane region" description="Helical" evidence="7">
    <location>
        <begin position="98"/>
        <end position="116"/>
    </location>
</feature>
<dbReference type="SUPFAM" id="SSF50182">
    <property type="entry name" value="Sm-like ribonucleoproteins"/>
    <property type="match status" value="1"/>
</dbReference>
<dbReference type="GO" id="GO:0008381">
    <property type="term" value="F:mechanosensitive monoatomic ion channel activity"/>
    <property type="evidence" value="ECO:0007669"/>
    <property type="project" value="InterPro"/>
</dbReference>
<feature type="transmembrane region" description="Helical" evidence="7">
    <location>
        <begin position="30"/>
        <end position="51"/>
    </location>
</feature>
<dbReference type="InterPro" id="IPR006685">
    <property type="entry name" value="MscS_channel_2nd"/>
</dbReference>
<comment type="similarity">
    <text evidence="2">Belongs to the MscS (TC 1.A.23) family.</text>
</comment>
<feature type="domain" description="Mechanosensitive ion channel transmembrane helices 2/3" evidence="10">
    <location>
        <begin position="75"/>
        <end position="117"/>
    </location>
</feature>
<dbReference type="InterPro" id="IPR045275">
    <property type="entry name" value="MscS_archaea/bacteria_type"/>
</dbReference>
<dbReference type="InterPro" id="IPR023408">
    <property type="entry name" value="MscS_beta-dom_sf"/>
</dbReference>
<evidence type="ECO:0000256" key="7">
    <source>
        <dbReference type="SAM" id="Phobius"/>
    </source>
</evidence>
<feature type="domain" description="Mechanosensitive ion channel MscS" evidence="8">
    <location>
        <begin position="118"/>
        <end position="184"/>
    </location>
</feature>
<dbReference type="InterPro" id="IPR049142">
    <property type="entry name" value="MS_channel_1st"/>
</dbReference>
<dbReference type="SUPFAM" id="SSF82689">
    <property type="entry name" value="Mechanosensitive channel protein MscS (YggB), C-terminal domain"/>
    <property type="match status" value="1"/>
</dbReference>
<feature type="transmembrane region" description="Helical" evidence="7">
    <location>
        <begin position="71"/>
        <end position="92"/>
    </location>
</feature>
<evidence type="ECO:0000313" key="11">
    <source>
        <dbReference type="EMBL" id="KPM50168.1"/>
    </source>
</evidence>
<evidence type="ECO:0000256" key="2">
    <source>
        <dbReference type="ARBA" id="ARBA00008017"/>
    </source>
</evidence>
<dbReference type="Pfam" id="PF00924">
    <property type="entry name" value="MS_channel_2nd"/>
    <property type="match status" value="1"/>
</dbReference>
<dbReference type="PATRIC" id="fig|1605367.3.peg.2399"/>
<accession>A0A0P7CBT3</accession>
<comment type="caution">
    <text evidence="11">The sequence shown here is derived from an EMBL/GenBank/DDBJ whole genome shotgun (WGS) entry which is preliminary data.</text>
</comment>
<dbReference type="AlphaFoldDB" id="A0A0P7CBT3"/>
<dbReference type="GO" id="GO:0005886">
    <property type="term" value="C:plasma membrane"/>
    <property type="evidence" value="ECO:0007669"/>
    <property type="project" value="UniProtKB-SubCell"/>
</dbReference>
<keyword evidence="5 7" id="KW-1133">Transmembrane helix</keyword>
<evidence type="ECO:0000259" key="9">
    <source>
        <dbReference type="Pfam" id="PF21082"/>
    </source>
</evidence>
<evidence type="ECO:0000259" key="8">
    <source>
        <dbReference type="Pfam" id="PF00924"/>
    </source>
</evidence>
<dbReference type="InterPro" id="IPR011066">
    <property type="entry name" value="MscS_channel_C_sf"/>
</dbReference>
<keyword evidence="12" id="KW-1185">Reference proteome</keyword>
<dbReference type="Pfam" id="PF21088">
    <property type="entry name" value="MS_channel_1st"/>
    <property type="match status" value="1"/>
</dbReference>
<proteinExistence type="inferred from homology"/>
<evidence type="ECO:0000256" key="4">
    <source>
        <dbReference type="ARBA" id="ARBA00022692"/>
    </source>
</evidence>
<dbReference type="InterPro" id="IPR011014">
    <property type="entry name" value="MscS_channel_TM-2"/>
</dbReference>
<gene>
    <name evidence="11" type="ORF">AFM12_05210</name>
</gene>
<keyword evidence="6 7" id="KW-0472">Membrane</keyword>
<dbReference type="Pfam" id="PF21082">
    <property type="entry name" value="MS_channel_3rd"/>
    <property type="match status" value="1"/>
</dbReference>
<dbReference type="Gene3D" id="2.30.30.60">
    <property type="match status" value="1"/>
</dbReference>
<keyword evidence="4 7" id="KW-0812">Transmembrane</keyword>
<evidence type="ECO:0000256" key="1">
    <source>
        <dbReference type="ARBA" id="ARBA00004651"/>
    </source>
</evidence>
<sequence>MFETDLSAYSEPLQLIVEKVIGWGKTAITMLPNFLVAVITVVIFALLAKLLSKVIHKILSKTTSNLTLQKLFKRVVYFAVLAVGLFVALGILELDKTVTSLLAGVGVIGLALGFAFQDIASNFISGVILAVRSPISIGDIIEVSRHMGTVTDTNLRVTTIKTFQGQEVFIPNSNILQDAIVNYTTYGKRRVDLAVGVSYGEDLRRVREIVLKTIEKMDNVIDPENTIFSYTGFGGSSIDFEIMFWIEYPNNPSYLQMRSEAIMSIKEAFDQANITIPFPIRTLDFGIKGGQKLSEMQMHINGRSDN</sequence>
<evidence type="ECO:0000313" key="12">
    <source>
        <dbReference type="Proteomes" id="UP000050454"/>
    </source>
</evidence>
<organism evidence="11 12">
    <name type="scientific">Jiulongibacter sediminis</name>
    <dbReference type="NCBI Taxonomy" id="1605367"/>
    <lineage>
        <taxon>Bacteria</taxon>
        <taxon>Pseudomonadati</taxon>
        <taxon>Bacteroidota</taxon>
        <taxon>Cytophagia</taxon>
        <taxon>Cytophagales</taxon>
        <taxon>Leadbetterellaceae</taxon>
        <taxon>Jiulongibacter</taxon>
    </lineage>
</organism>
<dbReference type="Gene3D" id="3.30.70.100">
    <property type="match status" value="1"/>
</dbReference>
<dbReference type="OrthoDB" id="1522493at2"/>
<protein>
    <submittedName>
        <fullName evidence="11">Mechanosensitive ion channel protein MscS</fullName>
    </submittedName>
</protein>
<dbReference type="PANTHER" id="PTHR30221">
    <property type="entry name" value="SMALL-CONDUCTANCE MECHANOSENSITIVE CHANNEL"/>
    <property type="match status" value="1"/>
</dbReference>
<comment type="subcellular location">
    <subcellularLocation>
        <location evidence="1">Cell membrane</location>
        <topology evidence="1">Multi-pass membrane protein</topology>
    </subcellularLocation>
</comment>
<dbReference type="InterPro" id="IPR010920">
    <property type="entry name" value="LSM_dom_sf"/>
</dbReference>
<dbReference type="InterPro" id="IPR049278">
    <property type="entry name" value="MS_channel_C"/>
</dbReference>
<dbReference type="InterPro" id="IPR008910">
    <property type="entry name" value="MSC_TM_helix"/>
</dbReference>
<dbReference type="PANTHER" id="PTHR30221:SF1">
    <property type="entry name" value="SMALL-CONDUCTANCE MECHANOSENSITIVE CHANNEL"/>
    <property type="match status" value="1"/>
</dbReference>
<dbReference type="Proteomes" id="UP000050454">
    <property type="component" value="Unassembled WGS sequence"/>
</dbReference>
<reference evidence="11 12" key="1">
    <citation type="submission" date="2015-07" db="EMBL/GenBank/DDBJ databases">
        <title>The draft genome sequence of Leadbetterella sp. JN14-9.</title>
        <authorList>
            <person name="Liu Y."/>
            <person name="Du J."/>
            <person name="Shao Z."/>
        </authorList>
    </citation>
    <scope>NUCLEOTIDE SEQUENCE [LARGE SCALE GENOMIC DNA]</scope>
    <source>
        <strain evidence="11 12">JN14-9</strain>
    </source>
</reference>
<dbReference type="Pfam" id="PF05552">
    <property type="entry name" value="MS_channel_1st_1"/>
    <property type="match status" value="1"/>
</dbReference>
<name>A0A0P7CBT3_9BACT</name>
<dbReference type="EMBL" id="LGTQ01000005">
    <property type="protein sequence ID" value="KPM50168.1"/>
    <property type="molecule type" value="Genomic_DNA"/>
</dbReference>
<evidence type="ECO:0000256" key="3">
    <source>
        <dbReference type="ARBA" id="ARBA00022475"/>
    </source>
</evidence>
<dbReference type="Gene3D" id="1.10.287.1260">
    <property type="match status" value="1"/>
</dbReference>
<evidence type="ECO:0000256" key="6">
    <source>
        <dbReference type="ARBA" id="ARBA00023136"/>
    </source>
</evidence>
<keyword evidence="3" id="KW-1003">Cell membrane</keyword>
<evidence type="ECO:0000256" key="5">
    <source>
        <dbReference type="ARBA" id="ARBA00022989"/>
    </source>
</evidence>
<dbReference type="SUPFAM" id="SSF82861">
    <property type="entry name" value="Mechanosensitive channel protein MscS (YggB), transmembrane region"/>
    <property type="match status" value="1"/>
</dbReference>